<dbReference type="EMBL" id="MTYJ01000514">
    <property type="protein sequence ID" value="OWA55035.1"/>
    <property type="molecule type" value="Genomic_DNA"/>
</dbReference>
<evidence type="ECO:0000313" key="1">
    <source>
        <dbReference type="EMBL" id="OWA55035.1"/>
    </source>
</evidence>
<dbReference type="AlphaFoldDB" id="A0A9X6NIX7"/>
<evidence type="ECO:0000313" key="2">
    <source>
        <dbReference type="Proteomes" id="UP000192578"/>
    </source>
</evidence>
<protein>
    <submittedName>
        <fullName evidence="1">Uncharacterized protein</fullName>
    </submittedName>
</protein>
<accession>A0A9X6NIX7</accession>
<reference evidence="2" key="1">
    <citation type="submission" date="2017-01" db="EMBL/GenBank/DDBJ databases">
        <title>Comparative genomics of anhydrobiosis in the tardigrade Hypsibius dujardini.</title>
        <authorList>
            <person name="Yoshida Y."/>
            <person name="Koutsovoulos G."/>
            <person name="Laetsch D."/>
            <person name="Stevens L."/>
            <person name="Kumar S."/>
            <person name="Horikawa D."/>
            <person name="Ishino K."/>
            <person name="Komine S."/>
            <person name="Tomita M."/>
            <person name="Blaxter M."/>
            <person name="Arakawa K."/>
        </authorList>
    </citation>
    <scope>NUCLEOTIDE SEQUENCE [LARGE SCALE GENOMIC DNA]</scope>
    <source>
        <strain evidence="2">Z151</strain>
    </source>
</reference>
<keyword evidence="2" id="KW-1185">Reference proteome</keyword>
<dbReference type="Proteomes" id="UP000192578">
    <property type="component" value="Unassembled WGS sequence"/>
</dbReference>
<gene>
    <name evidence="1" type="ORF">BV898_19420</name>
</gene>
<name>A0A9X6NIX7_HYPEX</name>
<organism evidence="1 2">
    <name type="scientific">Hypsibius exemplaris</name>
    <name type="common">Freshwater tardigrade</name>
    <dbReference type="NCBI Taxonomy" id="2072580"/>
    <lineage>
        <taxon>Eukaryota</taxon>
        <taxon>Metazoa</taxon>
        <taxon>Ecdysozoa</taxon>
        <taxon>Tardigrada</taxon>
        <taxon>Eutardigrada</taxon>
        <taxon>Parachela</taxon>
        <taxon>Hypsibioidea</taxon>
        <taxon>Hypsibiidae</taxon>
        <taxon>Hypsibius</taxon>
    </lineage>
</organism>
<proteinExistence type="predicted"/>
<comment type="caution">
    <text evidence="1">The sequence shown here is derived from an EMBL/GenBank/DDBJ whole genome shotgun (WGS) entry which is preliminary data.</text>
</comment>
<sequence>MLHTWYCSRSQQSFFTEEHTVEEYLADALLGQCLAPSRAAERNESVVSRQRQTVLSESLQRPVTSQQRDSSLPTMTCSLLSGNYLQSAVELTSKPSLSWL</sequence>